<reference evidence="1" key="3">
    <citation type="submission" date="2012-09" db="EMBL/GenBank/DDBJ databases">
        <authorList>
            <consortium name="VectorBase"/>
        </authorList>
    </citation>
    <scope>NUCLEOTIDE SEQUENCE</scope>
    <source>
        <strain evidence="1">Liverpool</strain>
    </source>
</reference>
<evidence type="ECO:0000313" key="1">
    <source>
        <dbReference type="EMBL" id="EAT48322.1"/>
    </source>
</evidence>
<dbReference type="AlphaFoldDB" id="Q17NJ3"/>
<protein>
    <submittedName>
        <fullName evidence="1">AAEL000664-PA</fullName>
    </submittedName>
</protein>
<gene>
    <name evidence="1" type="ORF">AaeL_AAEL000664</name>
</gene>
<sequence length="57" mass="6499">MGKSSGSKLLLDGRFQANYDHIWEATRGFIVLYCIKPLDTRAGCFRPFGLWSTFRVA</sequence>
<dbReference type="PaxDb" id="7159-AAEL000664-PA"/>
<proteinExistence type="predicted"/>
<dbReference type="EMBL" id="CH477198">
    <property type="protein sequence ID" value="EAT48322.1"/>
    <property type="molecule type" value="Genomic_DNA"/>
</dbReference>
<evidence type="ECO:0000313" key="2">
    <source>
        <dbReference type="Proteomes" id="UP000682892"/>
    </source>
</evidence>
<name>Q17NJ3_AEDAE</name>
<organism evidence="1 2">
    <name type="scientific">Aedes aegypti</name>
    <name type="common">Yellowfever mosquito</name>
    <name type="synonym">Culex aegypti</name>
    <dbReference type="NCBI Taxonomy" id="7159"/>
    <lineage>
        <taxon>Eukaryota</taxon>
        <taxon>Metazoa</taxon>
        <taxon>Ecdysozoa</taxon>
        <taxon>Arthropoda</taxon>
        <taxon>Hexapoda</taxon>
        <taxon>Insecta</taxon>
        <taxon>Pterygota</taxon>
        <taxon>Neoptera</taxon>
        <taxon>Endopterygota</taxon>
        <taxon>Diptera</taxon>
        <taxon>Nematocera</taxon>
        <taxon>Culicoidea</taxon>
        <taxon>Culicidae</taxon>
        <taxon>Culicinae</taxon>
        <taxon>Aedini</taxon>
        <taxon>Aedes</taxon>
        <taxon>Stegomyia</taxon>
    </lineage>
</organism>
<dbReference type="HOGENOM" id="CLU_2998248_0_0_1"/>
<accession>Q17NJ3</accession>
<reference evidence="1" key="1">
    <citation type="submission" date="2005-10" db="EMBL/GenBank/DDBJ databases">
        <authorList>
            <person name="Loftus B.J."/>
            <person name="Nene V.M."/>
            <person name="Hannick L.I."/>
            <person name="Bidwell S."/>
            <person name="Haas B."/>
            <person name="Amedeo P."/>
            <person name="Orvis J."/>
            <person name="Wortman J.R."/>
            <person name="White O.R."/>
            <person name="Salzberg S."/>
            <person name="Shumway M."/>
            <person name="Koo H."/>
            <person name="Zhao Y."/>
            <person name="Holmes M."/>
            <person name="Miller J."/>
            <person name="Schatz M."/>
            <person name="Pop M."/>
            <person name="Pai G."/>
            <person name="Utterback T."/>
            <person name="Rogers Y.-H."/>
            <person name="Kravitz S."/>
            <person name="Fraser C.M."/>
        </authorList>
    </citation>
    <scope>NUCLEOTIDE SEQUENCE</scope>
    <source>
        <strain evidence="1">Liverpool</strain>
    </source>
</reference>
<reference evidence="1" key="2">
    <citation type="journal article" date="2007" name="Science">
        <title>Genome sequence of Aedes aegypti, a major arbovirus vector.</title>
        <authorList>
            <person name="Nene V."/>
            <person name="Wortman J.R."/>
            <person name="Lawson D."/>
            <person name="Haas B."/>
            <person name="Kodira C."/>
            <person name="Tu Z.J."/>
            <person name="Loftus B."/>
            <person name="Xi Z."/>
            <person name="Megy K."/>
            <person name="Grabherr M."/>
            <person name="Ren Q."/>
            <person name="Zdobnov E.M."/>
            <person name="Lobo N.F."/>
            <person name="Campbell K.S."/>
            <person name="Brown S.E."/>
            <person name="Bonaldo M.F."/>
            <person name="Zhu J."/>
            <person name="Sinkins S.P."/>
            <person name="Hogenkamp D.G."/>
            <person name="Amedeo P."/>
            <person name="Arensburger P."/>
            <person name="Atkinson P.W."/>
            <person name="Bidwell S."/>
            <person name="Biedler J."/>
            <person name="Birney E."/>
            <person name="Bruggner R.V."/>
            <person name="Costas J."/>
            <person name="Coy M.R."/>
            <person name="Crabtree J."/>
            <person name="Crawford M."/>
            <person name="Debruyn B."/>
            <person name="Decaprio D."/>
            <person name="Eiglmeier K."/>
            <person name="Eisenstadt E."/>
            <person name="El-Dorry H."/>
            <person name="Gelbart W.M."/>
            <person name="Gomes S.L."/>
            <person name="Hammond M."/>
            <person name="Hannick L.I."/>
            <person name="Hogan J.R."/>
            <person name="Holmes M.H."/>
            <person name="Jaffe D."/>
            <person name="Johnston J.S."/>
            <person name="Kennedy R.C."/>
            <person name="Koo H."/>
            <person name="Kravitz S."/>
            <person name="Kriventseva E.V."/>
            <person name="Kulp D."/>
            <person name="Labutti K."/>
            <person name="Lee E."/>
            <person name="Li S."/>
            <person name="Lovin D.D."/>
            <person name="Mao C."/>
            <person name="Mauceli E."/>
            <person name="Menck C.F."/>
            <person name="Miller J.R."/>
            <person name="Montgomery P."/>
            <person name="Mori A."/>
            <person name="Nascimento A.L."/>
            <person name="Naveira H.F."/>
            <person name="Nusbaum C."/>
            <person name="O'leary S."/>
            <person name="Orvis J."/>
            <person name="Pertea M."/>
            <person name="Quesneville H."/>
            <person name="Reidenbach K.R."/>
            <person name="Rogers Y.H."/>
            <person name="Roth C.W."/>
            <person name="Schneider J.R."/>
            <person name="Schatz M."/>
            <person name="Shumway M."/>
            <person name="Stanke M."/>
            <person name="Stinson E.O."/>
            <person name="Tubio J.M."/>
            <person name="Vanzee J.P."/>
            <person name="Verjovski-Almeida S."/>
            <person name="Werner D."/>
            <person name="White O."/>
            <person name="Wyder S."/>
            <person name="Zeng Q."/>
            <person name="Zhao Q."/>
            <person name="Zhao Y."/>
            <person name="Hill C.A."/>
            <person name="Raikhel A.S."/>
            <person name="Soares M.B."/>
            <person name="Knudson D.L."/>
            <person name="Lee N.H."/>
            <person name="Galagan J."/>
            <person name="Salzberg S.L."/>
            <person name="Paulsen I.T."/>
            <person name="Dimopoulos G."/>
            <person name="Collins F.H."/>
            <person name="Birren B."/>
            <person name="Fraser-Liggett C.M."/>
            <person name="Severson D.W."/>
        </authorList>
    </citation>
    <scope>NUCLEOTIDE SEQUENCE [LARGE SCALE GENOMIC DNA]</scope>
    <source>
        <strain evidence="1">Liverpool</strain>
    </source>
</reference>
<dbReference type="Proteomes" id="UP000682892">
    <property type="component" value="Chromosome 3"/>
</dbReference>